<evidence type="ECO:0000256" key="2">
    <source>
        <dbReference type="SAM" id="MobiDB-lite"/>
    </source>
</evidence>
<dbReference type="InterPro" id="IPR006595">
    <property type="entry name" value="CTLH_C"/>
</dbReference>
<protein>
    <submittedName>
        <fullName evidence="4">Ran binding protein in the microtubule-organising centre</fullName>
    </submittedName>
</protein>
<dbReference type="SMART" id="SM00668">
    <property type="entry name" value="CTLH"/>
    <property type="match status" value="1"/>
</dbReference>
<dbReference type="Pfam" id="PF10607">
    <property type="entry name" value="CTLH"/>
    <property type="match status" value="1"/>
</dbReference>
<dbReference type="Pfam" id="PF08513">
    <property type="entry name" value="LisH"/>
    <property type="match status" value="1"/>
</dbReference>
<dbReference type="InterPro" id="IPR006594">
    <property type="entry name" value="LisH"/>
</dbReference>
<name>A0AAI9UPS2_9PEZI</name>
<feature type="non-terminal residue" evidence="4">
    <location>
        <position position="1"/>
    </location>
</feature>
<dbReference type="InterPro" id="IPR050618">
    <property type="entry name" value="Ubq-SigPath_Reg"/>
</dbReference>
<dbReference type="AlphaFoldDB" id="A0AAI9UPS2"/>
<dbReference type="InterPro" id="IPR024964">
    <property type="entry name" value="CTLH/CRA"/>
</dbReference>
<comment type="caution">
    <text evidence="4">The sequence shown here is derived from an EMBL/GenBank/DDBJ whole genome shotgun (WGS) entry which is preliminary data.</text>
</comment>
<feature type="domain" description="CTLH" evidence="3">
    <location>
        <begin position="127"/>
        <end position="184"/>
    </location>
</feature>
<dbReference type="PROSITE" id="PS50896">
    <property type="entry name" value="LISH"/>
    <property type="match status" value="1"/>
</dbReference>
<evidence type="ECO:0000259" key="3">
    <source>
        <dbReference type="PROSITE" id="PS50897"/>
    </source>
</evidence>
<comment type="function">
    <text evidence="1">Involved in the proteasome-dependent degradation of fructose-1,6-bisphosphatase.</text>
</comment>
<sequence>ERELDWPLKCDDGPAQSLSDLALLSLHLRTFHRMSGLPDINDPTAIAVWNRAAARLVRETLERIMTSSASTATPMKHAFERRVQDVKSPKSDINALILDYLTMEGYPNAAAKFSKEANLQPHQVDETIKVRQQIQKSIHTGSIQYAIEALNDFDSEILDRDPTLHFALLRLQLVELIRACTNTPGGDITPALSFATNHLGPRAPTDSRFLKDLEETMALLVFPHNDLEPQLAAILHPDLRRDVADDVNKAILQRQSERREAAIRQLVKMRAWAESAARAEKKPLPERIGLGLNGDESDGHDPMMLS</sequence>
<dbReference type="Proteomes" id="UP001239213">
    <property type="component" value="Unassembled WGS sequence"/>
</dbReference>
<evidence type="ECO:0000256" key="1">
    <source>
        <dbReference type="ARBA" id="ARBA00002343"/>
    </source>
</evidence>
<organism evidence="4 5">
    <name type="scientific">Colletotrichum cuscutae</name>
    <dbReference type="NCBI Taxonomy" id="1209917"/>
    <lineage>
        <taxon>Eukaryota</taxon>
        <taxon>Fungi</taxon>
        <taxon>Dikarya</taxon>
        <taxon>Ascomycota</taxon>
        <taxon>Pezizomycotina</taxon>
        <taxon>Sordariomycetes</taxon>
        <taxon>Hypocreomycetidae</taxon>
        <taxon>Glomerellales</taxon>
        <taxon>Glomerellaceae</taxon>
        <taxon>Colletotrichum</taxon>
        <taxon>Colletotrichum acutatum species complex</taxon>
    </lineage>
</organism>
<dbReference type="SMART" id="SM00667">
    <property type="entry name" value="LisH"/>
    <property type="match status" value="1"/>
</dbReference>
<feature type="region of interest" description="Disordered" evidence="2">
    <location>
        <begin position="284"/>
        <end position="306"/>
    </location>
</feature>
<accession>A0AAI9UPS2</accession>
<evidence type="ECO:0000313" key="5">
    <source>
        <dbReference type="Proteomes" id="UP001239213"/>
    </source>
</evidence>
<feature type="compositionally biased region" description="Basic and acidic residues" evidence="2">
    <location>
        <begin position="297"/>
        <end position="306"/>
    </location>
</feature>
<dbReference type="PANTHER" id="PTHR12864">
    <property type="entry name" value="RAN BINDING PROTEIN 9-RELATED"/>
    <property type="match status" value="1"/>
</dbReference>
<keyword evidence="5" id="KW-1185">Reference proteome</keyword>
<dbReference type="EMBL" id="MPDP01000273">
    <property type="protein sequence ID" value="KAK1460577.1"/>
    <property type="molecule type" value="Genomic_DNA"/>
</dbReference>
<evidence type="ECO:0000313" key="4">
    <source>
        <dbReference type="EMBL" id="KAK1460577.1"/>
    </source>
</evidence>
<dbReference type="InterPro" id="IPR013144">
    <property type="entry name" value="CRA_dom"/>
</dbReference>
<reference evidence="4" key="1">
    <citation type="submission" date="2016-11" db="EMBL/GenBank/DDBJ databases">
        <title>The genome sequence of Colletotrichum cuscutae.</title>
        <authorList>
            <person name="Baroncelli R."/>
        </authorList>
    </citation>
    <scope>NUCLEOTIDE SEQUENCE</scope>
    <source>
        <strain evidence="4">IMI 304802</strain>
    </source>
</reference>
<gene>
    <name evidence="4" type="ORF">CCUS01_08925</name>
</gene>
<dbReference type="PROSITE" id="PS50897">
    <property type="entry name" value="CTLH"/>
    <property type="match status" value="1"/>
</dbReference>
<proteinExistence type="predicted"/>
<dbReference type="SMART" id="SM00757">
    <property type="entry name" value="CRA"/>
    <property type="match status" value="1"/>
</dbReference>